<name>A0ABV4H0P4_9ACTN</name>
<feature type="domain" description="Tyr recombinase" evidence="2">
    <location>
        <begin position="1"/>
        <end position="129"/>
    </location>
</feature>
<evidence type="ECO:0000256" key="1">
    <source>
        <dbReference type="ARBA" id="ARBA00023172"/>
    </source>
</evidence>
<reference evidence="3 4" key="1">
    <citation type="submission" date="2024-07" db="EMBL/GenBank/DDBJ databases">
        <authorList>
            <person name="Thanompreechachai J."/>
            <person name="Duangmal K."/>
        </authorList>
    </citation>
    <scope>NUCLEOTIDE SEQUENCE [LARGE SCALE GENOMIC DNA]</scope>
    <source>
        <strain evidence="3 4">LSe6-4</strain>
    </source>
</reference>
<proteinExistence type="predicted"/>
<comment type="caution">
    <text evidence="3">The sequence shown here is derived from an EMBL/GenBank/DDBJ whole genome shotgun (WGS) entry which is preliminary data.</text>
</comment>
<keyword evidence="4" id="KW-1185">Reference proteome</keyword>
<dbReference type="InterPro" id="IPR013762">
    <property type="entry name" value="Integrase-like_cat_sf"/>
</dbReference>
<dbReference type="RefSeq" id="WP_370441363.1">
    <property type="nucleotide sequence ID" value="NZ_JBGFTU010000010.1"/>
</dbReference>
<organism evidence="3 4">
    <name type="scientific">Kineococcus halophytocola</name>
    <dbReference type="NCBI Taxonomy" id="3234027"/>
    <lineage>
        <taxon>Bacteria</taxon>
        <taxon>Bacillati</taxon>
        <taxon>Actinomycetota</taxon>
        <taxon>Actinomycetes</taxon>
        <taxon>Kineosporiales</taxon>
        <taxon>Kineosporiaceae</taxon>
        <taxon>Kineococcus</taxon>
    </lineage>
</organism>
<evidence type="ECO:0000313" key="3">
    <source>
        <dbReference type="EMBL" id="MEZ0165136.1"/>
    </source>
</evidence>
<dbReference type="Proteomes" id="UP001565927">
    <property type="component" value="Unassembled WGS sequence"/>
</dbReference>
<dbReference type="PROSITE" id="PS51898">
    <property type="entry name" value="TYR_RECOMBINASE"/>
    <property type="match status" value="1"/>
</dbReference>
<dbReference type="InterPro" id="IPR011010">
    <property type="entry name" value="DNA_brk_join_enz"/>
</dbReference>
<keyword evidence="1" id="KW-0233">DNA recombination</keyword>
<protein>
    <recommendedName>
        <fullName evidence="2">Tyr recombinase domain-containing protein</fullName>
    </recommendedName>
</protein>
<dbReference type="InterPro" id="IPR002104">
    <property type="entry name" value="Integrase_catalytic"/>
</dbReference>
<gene>
    <name evidence="3" type="ORF">AB2L27_10220</name>
</gene>
<dbReference type="Gene3D" id="1.10.443.10">
    <property type="entry name" value="Intergrase catalytic core"/>
    <property type="match status" value="1"/>
</dbReference>
<dbReference type="SUPFAM" id="SSF56349">
    <property type="entry name" value="DNA breaking-rejoining enzymes"/>
    <property type="match status" value="1"/>
</dbReference>
<evidence type="ECO:0000313" key="4">
    <source>
        <dbReference type="Proteomes" id="UP001565927"/>
    </source>
</evidence>
<sequence>MTGFARRARVRVMLATGLHGGETLGLHWADVDLEARQLRVRWTSPRTSAGLTLGDPTTEWSRRTFPLPTAAADALRAQRKMQLLDRLAAGPLWKETDLVFASEVGTGLEPRNVLRRWVSPLEWCNSASA</sequence>
<dbReference type="EMBL" id="JBGFTU010000010">
    <property type="protein sequence ID" value="MEZ0165136.1"/>
    <property type="molecule type" value="Genomic_DNA"/>
</dbReference>
<accession>A0ABV4H0P4</accession>
<evidence type="ECO:0000259" key="2">
    <source>
        <dbReference type="PROSITE" id="PS51898"/>
    </source>
</evidence>